<evidence type="ECO:0000259" key="1">
    <source>
        <dbReference type="Pfam" id="PF14238"/>
    </source>
</evidence>
<evidence type="ECO:0000313" key="3">
    <source>
        <dbReference type="Proteomes" id="UP001143304"/>
    </source>
</evidence>
<comment type="caution">
    <text evidence="2">The sequence shown here is derived from an EMBL/GenBank/DDBJ whole genome shotgun (WGS) entry which is preliminary data.</text>
</comment>
<keyword evidence="3" id="KW-1185">Reference proteome</keyword>
<dbReference type="Proteomes" id="UP001143304">
    <property type="component" value="Unassembled WGS sequence"/>
</dbReference>
<reference evidence="2" key="1">
    <citation type="submission" date="2019-02" db="EMBL/GenBank/DDBJ databases">
        <authorList>
            <person name="Li S.-H."/>
        </authorList>
    </citation>
    <scope>NUCLEOTIDE SEQUENCE</scope>
    <source>
        <strain evidence="2">IMCC11814</strain>
    </source>
</reference>
<evidence type="ECO:0000313" key="2">
    <source>
        <dbReference type="EMBL" id="MCX2978074.1"/>
    </source>
</evidence>
<name>A0ABT3T9C7_9GAMM</name>
<organism evidence="2 3">
    <name type="scientific">Candidatus Marimicrobium litorale</name>
    <dbReference type="NCBI Taxonomy" id="2518991"/>
    <lineage>
        <taxon>Bacteria</taxon>
        <taxon>Pseudomonadati</taxon>
        <taxon>Pseudomonadota</taxon>
        <taxon>Gammaproteobacteria</taxon>
        <taxon>Cellvibrionales</taxon>
        <taxon>Halieaceae</taxon>
        <taxon>Marimicrobium</taxon>
    </lineage>
</organism>
<gene>
    <name evidence="2" type="ORF">EYC82_11975</name>
</gene>
<dbReference type="EMBL" id="SHNO01000001">
    <property type="protein sequence ID" value="MCX2978074.1"/>
    <property type="molecule type" value="Genomic_DNA"/>
</dbReference>
<sequence length="308" mass="33647">MNRTTTFLLLVLVTQCLIAAMVFWPRAPANDGGAGIALLPSFDSAAVDTVQLRDALGNKVVLQRSGDQWTIPGETPLPADAQLVDTLLTALSRHQRGWPVAHTEQAHRRFQVDTEFFQRRIDLAGGGQALARLYLGASPSFRRAHVRNATQQNVYSITLDTSSLPLTGGAWVDPRLLQVRVPLRIDADLYSVHYESDRWLAAGGLPANKNEAAALVNALKTLQVGAPATSATADSLALTEADLILSVQSLGGDSTLALYTEGGRHFIKSSEYPWFFVLRQGDYRRLTEVDIDLISGEPRTREQSDSLE</sequence>
<accession>A0ABT3T9C7</accession>
<dbReference type="InterPro" id="IPR025641">
    <property type="entry name" value="DUF4340"/>
</dbReference>
<feature type="domain" description="DUF4340" evidence="1">
    <location>
        <begin position="69"/>
        <end position="228"/>
    </location>
</feature>
<dbReference type="RefSeq" id="WP_279249776.1">
    <property type="nucleotide sequence ID" value="NZ_SHNO01000001.1"/>
</dbReference>
<dbReference type="Pfam" id="PF14238">
    <property type="entry name" value="DUF4340"/>
    <property type="match status" value="1"/>
</dbReference>
<protein>
    <submittedName>
        <fullName evidence="2">DUF4340 domain-containing protein</fullName>
    </submittedName>
</protein>
<proteinExistence type="predicted"/>